<reference evidence="9 10" key="1">
    <citation type="submission" date="2016-10" db="EMBL/GenBank/DDBJ databases">
        <authorList>
            <person name="de Groot N.N."/>
        </authorList>
    </citation>
    <scope>NUCLEOTIDE SEQUENCE [LARGE SCALE GENOMIC DNA]</scope>
    <source>
        <strain evidence="9 10">DSM 100674</strain>
    </source>
</reference>
<dbReference type="Proteomes" id="UP000199582">
    <property type="component" value="Unassembled WGS sequence"/>
</dbReference>
<dbReference type="GO" id="GO:0009279">
    <property type="term" value="C:cell outer membrane"/>
    <property type="evidence" value="ECO:0007669"/>
    <property type="project" value="UniProtKB-SubCell"/>
</dbReference>
<keyword evidence="4" id="KW-0812">Transmembrane</keyword>
<evidence type="ECO:0000256" key="2">
    <source>
        <dbReference type="ARBA" id="ARBA00008163"/>
    </source>
</evidence>
<keyword evidence="7" id="KW-0998">Cell outer membrane</keyword>
<dbReference type="AlphaFoldDB" id="A0A1H7VD93"/>
<sequence length="355" mass="38359">MKKYLLACTALTLIAGAASAGGIQRTGDRSQILFEKGENYLEFSVSSVHPKVSGSLFGGVLTSGNIQKDYRTFEIGYKREINDKLTLAIYANEPVGADVDYTAANVYPFAGSNAEVESLAVTGLLKYQFTDRVSAYGGPRIQSLSGNVTILTAGLPLPPAYTLNVDKDYKAGFVLGAAYQIPEIALKVALTYESEIEHDFNDNTGTEFKVKIPQAVTLHAQSGVAKDTIVFGSIRWQEWTEFEIRPMDFVGGLVPIASEPSDIWTYELGVGRRFSEHWSGALTLGYEEDLGDIVGNLSGKDGFISYGVAAKYQTEAWDLTAGVRYIDIGSATTSIGAQFADNDAIAAGLKLGFRF</sequence>
<feature type="chain" id="PRO_5009299887" evidence="8">
    <location>
        <begin position="21"/>
        <end position="355"/>
    </location>
</feature>
<evidence type="ECO:0000256" key="1">
    <source>
        <dbReference type="ARBA" id="ARBA00004571"/>
    </source>
</evidence>
<evidence type="ECO:0000256" key="8">
    <source>
        <dbReference type="SAM" id="SignalP"/>
    </source>
</evidence>
<dbReference type="Gene3D" id="2.40.160.60">
    <property type="entry name" value="Outer membrane protein transport protein (OMPP1/FadL/TodX)"/>
    <property type="match status" value="1"/>
</dbReference>
<accession>A0A1H7VD93</accession>
<protein>
    <submittedName>
        <fullName evidence="9">Long-chain fatty acid transport protein</fullName>
    </submittedName>
</protein>
<proteinExistence type="inferred from homology"/>
<name>A0A1H7VD93_9RHOB</name>
<keyword evidence="10" id="KW-1185">Reference proteome</keyword>
<dbReference type="EMBL" id="FOAG01000012">
    <property type="protein sequence ID" value="SEM07232.1"/>
    <property type="molecule type" value="Genomic_DNA"/>
</dbReference>
<comment type="subcellular location">
    <subcellularLocation>
        <location evidence="1">Cell outer membrane</location>
        <topology evidence="1">Multi-pass membrane protein</topology>
    </subcellularLocation>
</comment>
<dbReference type="RefSeq" id="WP_093038778.1">
    <property type="nucleotide sequence ID" value="NZ_FOAG01000012.1"/>
</dbReference>
<evidence type="ECO:0000313" key="9">
    <source>
        <dbReference type="EMBL" id="SEM07232.1"/>
    </source>
</evidence>
<keyword evidence="3" id="KW-1134">Transmembrane beta strand</keyword>
<dbReference type="Pfam" id="PF03349">
    <property type="entry name" value="Toluene_X"/>
    <property type="match status" value="1"/>
</dbReference>
<evidence type="ECO:0000256" key="4">
    <source>
        <dbReference type="ARBA" id="ARBA00022692"/>
    </source>
</evidence>
<gene>
    <name evidence="9" type="ORF">SAMN05443999_11250</name>
</gene>
<evidence type="ECO:0000256" key="5">
    <source>
        <dbReference type="ARBA" id="ARBA00022729"/>
    </source>
</evidence>
<dbReference type="STRING" id="1287727.SAMN05443999_11250"/>
<evidence type="ECO:0000256" key="7">
    <source>
        <dbReference type="ARBA" id="ARBA00023237"/>
    </source>
</evidence>
<dbReference type="OrthoDB" id="6679728at2"/>
<feature type="signal peptide" evidence="8">
    <location>
        <begin position="1"/>
        <end position="20"/>
    </location>
</feature>
<keyword evidence="6" id="KW-0472">Membrane</keyword>
<evidence type="ECO:0000256" key="3">
    <source>
        <dbReference type="ARBA" id="ARBA00022452"/>
    </source>
</evidence>
<evidence type="ECO:0000256" key="6">
    <source>
        <dbReference type="ARBA" id="ARBA00023136"/>
    </source>
</evidence>
<evidence type="ECO:0000313" key="10">
    <source>
        <dbReference type="Proteomes" id="UP000199582"/>
    </source>
</evidence>
<organism evidence="9 10">
    <name type="scientific">Roseovarius azorensis</name>
    <dbReference type="NCBI Taxonomy" id="1287727"/>
    <lineage>
        <taxon>Bacteria</taxon>
        <taxon>Pseudomonadati</taxon>
        <taxon>Pseudomonadota</taxon>
        <taxon>Alphaproteobacteria</taxon>
        <taxon>Rhodobacterales</taxon>
        <taxon>Roseobacteraceae</taxon>
        <taxon>Roseovarius</taxon>
    </lineage>
</organism>
<dbReference type="SUPFAM" id="SSF56935">
    <property type="entry name" value="Porins"/>
    <property type="match status" value="1"/>
</dbReference>
<keyword evidence="5 8" id="KW-0732">Signal</keyword>
<comment type="similarity">
    <text evidence="2">Belongs to the OmpP1/FadL family.</text>
</comment>
<dbReference type="InterPro" id="IPR005017">
    <property type="entry name" value="OMPP1/FadL/TodX"/>
</dbReference>